<sequence>MIKKFRRITNLGVFGAFQWDQEVVNANGQPQCFQHINVIYGRNYSGKTTLSRLLRALETQFLSEKFEGREFEIVFDDGSVTTHENFNAYVGKIRVFNEDFVRDNLRFINNPDEAVEPFALIGDDNVAIQEQIEAIEAEIGSNEEGQETGLFAKLKLKRAAKTQATNSHQTAQNTLESQLRTKATAGNESIKYNSDKFGDQNYTISKLRNEIDQVLKEEFDPISDEKIASNEELLKEEVNDDVAALEYPSLSWDQLVTETEELVTKAVAQSDKIEELAAKAVLNRWVKEGRDHHRSKRKTCAFCGNEIQESRWEQLDKHFDEESEKLEEAIDQLLESIANEKVKLEGVFEIDEKTFYSKFRSRLTEIKEAHQEAVAKYSDSLEELAKQLQARKDDIIHSKDFQGQDDHCDLIRAALSDYETLRKEANEYSSSLGEDQATARTELRLKTVHEFAVNVNYSDQKAEIDRLATLQQEASDAASGVEQTISQKKQEIEVKRREMNDEEKGAIKVNEYLNDHFGHSFLTLEAQENQEDELGEISVRFVVMRDGEKAHHLSEGEISLLAFCYFMAKLDDVETRGTNPIIWIDDPISSLDSNHIFFIFSLIQTEIVLENRFEQLFVSTHNLDFLKYLKRLRGSFVNHHQNKQPYECRFFVVERHLRVSKIIVMPEYLREYVTEFNYLFHQIYLCSKIESVTDDNYSIIYNFGNNARKFLEIFLYYKYPHGSRDRSGEIHLESMRKFFEGHSIPTILTTRVSNEYSHLAGSFERGSTPVDASEIQEVARLMVERLRQDRDQYDAFLASIGEQPESEANEQETEAAGSATS</sequence>
<dbReference type="PANTHER" id="PTHR32182:SF0">
    <property type="entry name" value="DNA REPLICATION AND REPAIR PROTEIN RECF"/>
    <property type="match status" value="1"/>
</dbReference>
<dbReference type="GO" id="GO:0000731">
    <property type="term" value="P:DNA synthesis involved in DNA repair"/>
    <property type="evidence" value="ECO:0007669"/>
    <property type="project" value="TreeGrafter"/>
</dbReference>
<feature type="compositionally biased region" description="Acidic residues" evidence="2">
    <location>
        <begin position="804"/>
        <end position="813"/>
    </location>
</feature>
<evidence type="ECO:0000313" key="4">
    <source>
        <dbReference type="EMBL" id="MBK1833047.1"/>
    </source>
</evidence>
<comment type="caution">
    <text evidence="4">The sequence shown here is derived from an EMBL/GenBank/DDBJ whole genome shotgun (WGS) entry which is preliminary data.</text>
</comment>
<dbReference type="GO" id="GO:0006302">
    <property type="term" value="P:double-strand break repair"/>
    <property type="evidence" value="ECO:0007669"/>
    <property type="project" value="TreeGrafter"/>
</dbReference>
<keyword evidence="1" id="KW-0175">Coiled coil</keyword>
<dbReference type="Pfam" id="PF13166">
    <property type="entry name" value="AAA_13"/>
    <property type="match status" value="1"/>
</dbReference>
<evidence type="ECO:0000259" key="3">
    <source>
        <dbReference type="Pfam" id="PF13166"/>
    </source>
</evidence>
<keyword evidence="5" id="KW-1185">Reference proteome</keyword>
<evidence type="ECO:0000256" key="1">
    <source>
        <dbReference type="SAM" id="Coils"/>
    </source>
</evidence>
<name>A0A934RJW9_9BACT</name>
<dbReference type="PANTHER" id="PTHR32182">
    <property type="entry name" value="DNA REPLICATION AND REPAIR PROTEIN RECF"/>
    <property type="match status" value="1"/>
</dbReference>
<dbReference type="InterPro" id="IPR027417">
    <property type="entry name" value="P-loop_NTPase"/>
</dbReference>
<dbReference type="EMBL" id="JAENIO010000005">
    <property type="protein sequence ID" value="MBK1833047.1"/>
    <property type="molecule type" value="Genomic_DNA"/>
</dbReference>
<dbReference type="Proteomes" id="UP000604083">
    <property type="component" value="Unassembled WGS sequence"/>
</dbReference>
<organism evidence="4 5">
    <name type="scientific">Roseibacillus ishigakijimensis</name>
    <dbReference type="NCBI Taxonomy" id="454146"/>
    <lineage>
        <taxon>Bacteria</taxon>
        <taxon>Pseudomonadati</taxon>
        <taxon>Verrucomicrobiota</taxon>
        <taxon>Verrucomicrobiia</taxon>
        <taxon>Verrucomicrobiales</taxon>
        <taxon>Verrucomicrobiaceae</taxon>
        <taxon>Roseibacillus</taxon>
    </lineage>
</organism>
<feature type="domain" description="Protein CR006 P-loop" evidence="3">
    <location>
        <begin position="31"/>
        <end position="780"/>
    </location>
</feature>
<protein>
    <submittedName>
        <fullName evidence="4">AAA family ATPase</fullName>
    </submittedName>
</protein>
<dbReference type="RefSeq" id="WP_200390478.1">
    <property type="nucleotide sequence ID" value="NZ_JAENIO010000005.1"/>
</dbReference>
<accession>A0A934RJW9</accession>
<reference evidence="4" key="1">
    <citation type="submission" date="2021-01" db="EMBL/GenBank/DDBJ databases">
        <title>Modified the classification status of verrucomicrobia.</title>
        <authorList>
            <person name="Feng X."/>
        </authorList>
    </citation>
    <scope>NUCLEOTIDE SEQUENCE</scope>
    <source>
        <strain evidence="4">KCTC 12986</strain>
    </source>
</reference>
<gene>
    <name evidence="4" type="ORF">JIN78_03155</name>
</gene>
<feature type="region of interest" description="Disordered" evidence="2">
    <location>
        <begin position="799"/>
        <end position="821"/>
    </location>
</feature>
<feature type="coiled-coil region" evidence="1">
    <location>
        <begin position="478"/>
        <end position="505"/>
    </location>
</feature>
<proteinExistence type="predicted"/>
<evidence type="ECO:0000313" key="5">
    <source>
        <dbReference type="Proteomes" id="UP000604083"/>
    </source>
</evidence>
<evidence type="ECO:0000256" key="2">
    <source>
        <dbReference type="SAM" id="MobiDB-lite"/>
    </source>
</evidence>
<dbReference type="AlphaFoldDB" id="A0A934RJW9"/>
<dbReference type="Gene3D" id="3.40.50.300">
    <property type="entry name" value="P-loop containing nucleotide triphosphate hydrolases"/>
    <property type="match status" value="1"/>
</dbReference>
<feature type="coiled-coil region" evidence="1">
    <location>
        <begin position="367"/>
        <end position="394"/>
    </location>
</feature>
<dbReference type="SUPFAM" id="SSF52540">
    <property type="entry name" value="P-loop containing nucleoside triphosphate hydrolases"/>
    <property type="match status" value="1"/>
</dbReference>
<dbReference type="InterPro" id="IPR026866">
    <property type="entry name" value="CR006_AAA"/>
</dbReference>